<proteinExistence type="predicted"/>
<comment type="caution">
    <text evidence="2">The sequence shown here is derived from an EMBL/GenBank/DDBJ whole genome shotgun (WGS) entry which is preliminary data.</text>
</comment>
<organism evidence="2 3">
    <name type="scientific">Pseudochryseolinea flava</name>
    <dbReference type="NCBI Taxonomy" id="2059302"/>
    <lineage>
        <taxon>Bacteria</taxon>
        <taxon>Pseudomonadati</taxon>
        <taxon>Bacteroidota</taxon>
        <taxon>Cytophagia</taxon>
        <taxon>Cytophagales</taxon>
        <taxon>Fulvivirgaceae</taxon>
        <taxon>Pseudochryseolinea</taxon>
    </lineage>
</organism>
<name>A0A364Y3N8_9BACT</name>
<dbReference type="EMBL" id="QMFY01000007">
    <property type="protein sequence ID" value="RAW00406.1"/>
    <property type="molecule type" value="Genomic_DNA"/>
</dbReference>
<dbReference type="RefSeq" id="WP_112747748.1">
    <property type="nucleotide sequence ID" value="NZ_QMFY01000007.1"/>
</dbReference>
<dbReference type="SUPFAM" id="SSF109854">
    <property type="entry name" value="DinB/YfiT-like putative metalloenzymes"/>
    <property type="match status" value="1"/>
</dbReference>
<sequence>MTDALEQLKFPIGTFESPANLTKEALADLIDTIESTVAKYRTLTSNLSPNDLQKTYREGAWNIQQLVSHVADMQMLHFFRMKKALTEPDYKEITLVNIPGWAHTTDGLTSPVPDALDMIESITKRFVLLMRSLTEEQQEIAYYHPVRKMMLTQKQAIAMTAWHVRHHLEHIKIALR</sequence>
<evidence type="ECO:0000313" key="3">
    <source>
        <dbReference type="Proteomes" id="UP000251889"/>
    </source>
</evidence>
<dbReference type="Gene3D" id="1.20.120.450">
    <property type="entry name" value="dinb family like domain"/>
    <property type="match status" value="1"/>
</dbReference>
<dbReference type="Pfam" id="PF12867">
    <property type="entry name" value="DinB_2"/>
    <property type="match status" value="1"/>
</dbReference>
<protein>
    <recommendedName>
        <fullName evidence="1">DinB-like domain-containing protein</fullName>
    </recommendedName>
</protein>
<dbReference type="OrthoDB" id="9796039at2"/>
<feature type="domain" description="DinB-like" evidence="1">
    <location>
        <begin position="34"/>
        <end position="171"/>
    </location>
</feature>
<dbReference type="Proteomes" id="UP000251889">
    <property type="component" value="Unassembled WGS sequence"/>
</dbReference>
<keyword evidence="3" id="KW-1185">Reference proteome</keyword>
<dbReference type="InterPro" id="IPR024775">
    <property type="entry name" value="DinB-like"/>
</dbReference>
<dbReference type="AlphaFoldDB" id="A0A364Y3N8"/>
<dbReference type="InterPro" id="IPR034660">
    <property type="entry name" value="DinB/YfiT-like"/>
</dbReference>
<evidence type="ECO:0000259" key="1">
    <source>
        <dbReference type="Pfam" id="PF12867"/>
    </source>
</evidence>
<evidence type="ECO:0000313" key="2">
    <source>
        <dbReference type="EMBL" id="RAW00406.1"/>
    </source>
</evidence>
<accession>A0A364Y3N8</accession>
<gene>
    <name evidence="2" type="ORF">DQQ10_15255</name>
</gene>
<reference evidence="2 3" key="1">
    <citation type="submission" date="2018-06" db="EMBL/GenBank/DDBJ databases">
        <title>Chryseolinea flavus sp. nov., a member of the phylum Bacteroidetes isolated from soil.</title>
        <authorList>
            <person name="Li Y."/>
            <person name="Wang J."/>
        </authorList>
    </citation>
    <scope>NUCLEOTIDE SEQUENCE [LARGE SCALE GENOMIC DNA]</scope>
    <source>
        <strain evidence="2 3">SDU1-6</strain>
    </source>
</reference>